<gene>
    <name evidence="2" type="ORF">GCM10011342_18280</name>
</gene>
<dbReference type="InterPro" id="IPR029024">
    <property type="entry name" value="TerB-like"/>
</dbReference>
<proteinExistence type="predicted"/>
<evidence type="ECO:0000313" key="2">
    <source>
        <dbReference type="EMBL" id="GGD09726.1"/>
    </source>
</evidence>
<comment type="caution">
    <text evidence="2">The sequence shown here is derived from an EMBL/GenBank/DDBJ whole genome shotgun (WGS) entry which is preliminary data.</text>
</comment>
<protein>
    <recommendedName>
        <fullName evidence="1">Co-chaperone DjlA N-terminal domain-containing protein</fullName>
    </recommendedName>
</protein>
<sequence length="173" mass="19202">MHFIIALLGLIAGATFWLYRIKRGADAGREVYDEVKGAVRRGQWSRKADARLIETLSDPREAAAILMVQIASYDGEVTASQKARIEAVMLDNFRCAPDEAQGLYSFGRMAVGQINDAANSLRHILRPIQQKLDATEKADLIEMLHAIAEVEGEPNDRQRQLVAAVNRALLTQD</sequence>
<dbReference type="Pfam" id="PF05099">
    <property type="entry name" value="TerB"/>
    <property type="match status" value="1"/>
</dbReference>
<evidence type="ECO:0000313" key="3">
    <source>
        <dbReference type="Proteomes" id="UP000613582"/>
    </source>
</evidence>
<reference evidence="2" key="2">
    <citation type="submission" date="2020-09" db="EMBL/GenBank/DDBJ databases">
        <authorList>
            <person name="Sun Q."/>
            <person name="Zhou Y."/>
        </authorList>
    </citation>
    <scope>NUCLEOTIDE SEQUENCE</scope>
    <source>
        <strain evidence="2">CGMCC 1.12921</strain>
    </source>
</reference>
<name>A0A8J2V676_9PROT</name>
<dbReference type="Gene3D" id="1.10.3680.10">
    <property type="entry name" value="TerB-like"/>
    <property type="match status" value="1"/>
</dbReference>
<reference evidence="2" key="1">
    <citation type="journal article" date="2014" name="Int. J. Syst. Evol. Microbiol.">
        <title>Complete genome sequence of Corynebacterium casei LMG S-19264T (=DSM 44701T), isolated from a smear-ripened cheese.</title>
        <authorList>
            <consortium name="US DOE Joint Genome Institute (JGI-PGF)"/>
            <person name="Walter F."/>
            <person name="Albersmeier A."/>
            <person name="Kalinowski J."/>
            <person name="Ruckert C."/>
        </authorList>
    </citation>
    <scope>NUCLEOTIDE SEQUENCE</scope>
    <source>
        <strain evidence="2">CGMCC 1.12921</strain>
    </source>
</reference>
<dbReference type="Proteomes" id="UP000613582">
    <property type="component" value="Unassembled WGS sequence"/>
</dbReference>
<dbReference type="InterPro" id="IPR007791">
    <property type="entry name" value="DjlA_N"/>
</dbReference>
<dbReference type="RefSeq" id="WP_188158712.1">
    <property type="nucleotide sequence ID" value="NZ_BMGH01000001.1"/>
</dbReference>
<feature type="domain" description="Co-chaperone DjlA N-terminal" evidence="1">
    <location>
        <begin position="61"/>
        <end position="169"/>
    </location>
</feature>
<accession>A0A8J2V676</accession>
<dbReference type="AlphaFoldDB" id="A0A8J2V676"/>
<organism evidence="2 3">
    <name type="scientific">Aquisalinus flavus</name>
    <dbReference type="NCBI Taxonomy" id="1526572"/>
    <lineage>
        <taxon>Bacteria</taxon>
        <taxon>Pseudomonadati</taxon>
        <taxon>Pseudomonadota</taxon>
        <taxon>Alphaproteobacteria</taxon>
        <taxon>Parvularculales</taxon>
        <taxon>Parvularculaceae</taxon>
        <taxon>Aquisalinus</taxon>
    </lineage>
</organism>
<dbReference type="SUPFAM" id="SSF158682">
    <property type="entry name" value="TerB-like"/>
    <property type="match status" value="1"/>
</dbReference>
<keyword evidence="3" id="KW-1185">Reference proteome</keyword>
<dbReference type="EMBL" id="BMGH01000001">
    <property type="protein sequence ID" value="GGD09726.1"/>
    <property type="molecule type" value="Genomic_DNA"/>
</dbReference>
<evidence type="ECO:0000259" key="1">
    <source>
        <dbReference type="Pfam" id="PF05099"/>
    </source>
</evidence>